<evidence type="ECO:0000313" key="10">
    <source>
        <dbReference type="Proteomes" id="UP000317638"/>
    </source>
</evidence>
<evidence type="ECO:0000256" key="7">
    <source>
        <dbReference type="SAM" id="Phobius"/>
    </source>
</evidence>
<keyword evidence="10" id="KW-1185">Reference proteome</keyword>
<evidence type="ECO:0000259" key="8">
    <source>
        <dbReference type="Pfam" id="PF05140"/>
    </source>
</evidence>
<evidence type="ECO:0000256" key="2">
    <source>
        <dbReference type="ARBA" id="ARBA00022692"/>
    </source>
</evidence>
<proteinExistence type="predicted"/>
<dbReference type="InterPro" id="IPR023494">
    <property type="entry name" value="Cyt_c_bgen_Ccs1/CcsB/ResB"/>
</dbReference>
<dbReference type="Proteomes" id="UP000317638">
    <property type="component" value="Unassembled WGS sequence"/>
</dbReference>
<feature type="domain" description="ResB-like" evidence="8">
    <location>
        <begin position="30"/>
        <end position="490"/>
    </location>
</feature>
<dbReference type="AlphaFoldDB" id="A0A553K1K9"/>
<gene>
    <name evidence="9" type="ORF">FOJ82_05560</name>
</gene>
<dbReference type="PANTHER" id="PTHR31566">
    <property type="entry name" value="CYTOCHROME C BIOGENESIS PROTEIN CCS1, CHLOROPLASTIC"/>
    <property type="match status" value="1"/>
</dbReference>
<evidence type="ECO:0000256" key="1">
    <source>
        <dbReference type="ARBA" id="ARBA00004141"/>
    </source>
</evidence>
<evidence type="ECO:0000256" key="3">
    <source>
        <dbReference type="ARBA" id="ARBA00022748"/>
    </source>
</evidence>
<keyword evidence="2 7" id="KW-0812">Transmembrane</keyword>
<protein>
    <submittedName>
        <fullName evidence="9">Cytochrome c biogenesis protein ResB</fullName>
    </submittedName>
</protein>
<feature type="transmembrane region" description="Helical" evidence="7">
    <location>
        <begin position="177"/>
        <end position="198"/>
    </location>
</feature>
<feature type="region of interest" description="Disordered" evidence="6">
    <location>
        <begin position="515"/>
        <end position="534"/>
    </location>
</feature>
<evidence type="ECO:0000256" key="5">
    <source>
        <dbReference type="ARBA" id="ARBA00023136"/>
    </source>
</evidence>
<dbReference type="GO" id="GO:0017004">
    <property type="term" value="P:cytochrome complex assembly"/>
    <property type="evidence" value="ECO:0007669"/>
    <property type="project" value="UniProtKB-KW"/>
</dbReference>
<dbReference type="PANTHER" id="PTHR31566:SF0">
    <property type="entry name" value="CYTOCHROME C BIOGENESIS PROTEIN CCS1, CHLOROPLASTIC"/>
    <property type="match status" value="1"/>
</dbReference>
<evidence type="ECO:0000256" key="6">
    <source>
        <dbReference type="SAM" id="MobiDB-lite"/>
    </source>
</evidence>
<dbReference type="Pfam" id="PF05140">
    <property type="entry name" value="ResB"/>
    <property type="match status" value="1"/>
</dbReference>
<name>A0A553K1K9_9ACTN</name>
<accession>A0A553K1K9</accession>
<dbReference type="GO" id="GO:0016020">
    <property type="term" value="C:membrane"/>
    <property type="evidence" value="ECO:0007669"/>
    <property type="project" value="UniProtKB-SubCell"/>
</dbReference>
<feature type="transmembrane region" description="Helical" evidence="7">
    <location>
        <begin position="87"/>
        <end position="111"/>
    </location>
</feature>
<dbReference type="OrthoDB" id="3949537at2"/>
<evidence type="ECO:0000256" key="4">
    <source>
        <dbReference type="ARBA" id="ARBA00022989"/>
    </source>
</evidence>
<keyword evidence="5 7" id="KW-0472">Membrane</keyword>
<comment type="caution">
    <text evidence="9">The sequence shown here is derived from an EMBL/GenBank/DDBJ whole genome shotgun (WGS) entry which is preliminary data.</text>
</comment>
<comment type="subcellular location">
    <subcellularLocation>
        <location evidence="1">Membrane</location>
        <topology evidence="1">Multi-pass membrane protein</topology>
    </subcellularLocation>
</comment>
<organism evidence="9 10">
    <name type="scientific">Tessaracoccus rhinocerotis</name>
    <dbReference type="NCBI Taxonomy" id="1689449"/>
    <lineage>
        <taxon>Bacteria</taxon>
        <taxon>Bacillati</taxon>
        <taxon>Actinomycetota</taxon>
        <taxon>Actinomycetes</taxon>
        <taxon>Propionibacteriales</taxon>
        <taxon>Propionibacteriaceae</taxon>
        <taxon>Tessaracoccus</taxon>
    </lineage>
</organism>
<keyword evidence="4 7" id="KW-1133">Transmembrane helix</keyword>
<dbReference type="EMBL" id="VKKG01000002">
    <property type="protein sequence ID" value="TRY18590.1"/>
    <property type="molecule type" value="Genomic_DNA"/>
</dbReference>
<evidence type="ECO:0000313" key="9">
    <source>
        <dbReference type="EMBL" id="TRY18590.1"/>
    </source>
</evidence>
<dbReference type="InterPro" id="IPR007816">
    <property type="entry name" value="ResB-like_domain"/>
</dbReference>
<keyword evidence="3" id="KW-0201">Cytochrome c-type biogenesis</keyword>
<reference evidence="9 10" key="1">
    <citation type="submission" date="2019-07" db="EMBL/GenBank/DDBJ databases">
        <authorList>
            <person name="Zhou L.-Y."/>
        </authorList>
    </citation>
    <scope>NUCLEOTIDE SEQUENCE [LARGE SCALE GENOMIC DNA]</scope>
    <source>
        <strain evidence="9 10">YIM 101269</strain>
    </source>
</reference>
<feature type="transmembrane region" description="Helical" evidence="7">
    <location>
        <begin position="446"/>
        <end position="465"/>
    </location>
</feature>
<sequence>MSREDRPATETRAMSTREFLRWCWTQLTSMRTALALLFLVALGSVPGSMFPQYNISPVEVQLYKNDNPELAAVLEPLGMFSVYTSPWFSALYLLLFISLIGCILPRIGVYARNVAKPPPRLPARPERLAEHRSGTVDDAPAAIARADSWLRAKRYRTLVTADGVSAERGYSREAGNLVFHSGLVVLLVGLAWSSLLGFHGSAVVVEGNSFSNSITQYDEFSAGGLVDTDHLTPFTVDVNSFVAEFETGDVQRGAARRFDTQMTVHHDGETWDQLIQVNHPLTLPTGEQVNVMGHGYAAHITVTDGNGDVAFAGPVVFLPQDGNFSSIGVVKVPDARPQRLAFEAFFFPTAVLDETGPHSVFPDALNPEVFMNAWSGDPAVEDGVPESIYVLDTAGLAPIEGDNGEVLRMRLVPGSGMELPDGLGSITFEGWSRWVKLQVSITPGNALTLVSLAVAVAGLCVSLFVRPRRLFVRITGDRAAVAGLDRTDAASGLDDEVTGLAEAVLGGPITQPTTEQAEWGGGLSAASLQEEELK</sequence>